<dbReference type="AlphaFoldDB" id="W7D1R1"/>
<name>W7D1R1_9LIST</name>
<dbReference type="Proteomes" id="UP000019248">
    <property type="component" value="Unassembled WGS sequence"/>
</dbReference>
<feature type="domain" description="N-terminal" evidence="1">
    <location>
        <begin position="19"/>
        <end position="112"/>
    </location>
</feature>
<reference evidence="2 3" key="1">
    <citation type="journal article" date="2014" name="Int. J. Syst. Evol. Microbiol.">
        <title>Listeria floridensis sp. nov., Listeria aquatica sp. nov., Listeria cornellensis sp. nov., Listeria riparia sp. nov. and Listeria grandensis sp. nov., from agricultural and natural environments.</title>
        <authorList>
            <person name="den Bakker H.C."/>
            <person name="Warchocki S."/>
            <person name="Wright E.M."/>
            <person name="Allred A.F."/>
            <person name="Ahlstrom C."/>
            <person name="Manuel C.S."/>
            <person name="Stasiewicz M.J."/>
            <person name="Burrell A."/>
            <person name="Roof S."/>
            <person name="Strawn L."/>
            <person name="Fortes E.D."/>
            <person name="Nightingale K.K."/>
            <person name="Kephart D."/>
            <person name="Wiedmann M."/>
        </authorList>
    </citation>
    <scope>NUCLEOTIDE SEQUENCE [LARGE SCALE GENOMIC DNA]</scope>
    <source>
        <strain evidence="2 3">FSL S10-1204</strain>
    </source>
</reference>
<evidence type="ECO:0000259" key="1">
    <source>
        <dbReference type="Pfam" id="PF08401"/>
    </source>
</evidence>
<dbReference type="Pfam" id="PF08401">
    <property type="entry name" value="ArdcN"/>
    <property type="match status" value="1"/>
</dbReference>
<keyword evidence="3" id="KW-1185">Reference proteome</keyword>
<evidence type="ECO:0000313" key="2">
    <source>
        <dbReference type="EMBL" id="EUJ42915.1"/>
    </source>
</evidence>
<protein>
    <recommendedName>
        <fullName evidence="1">N-terminal domain-containing protein</fullName>
    </recommendedName>
</protein>
<dbReference type="EMBL" id="AODL01000030">
    <property type="protein sequence ID" value="EUJ42915.1"/>
    <property type="molecule type" value="Genomic_DNA"/>
</dbReference>
<dbReference type="GO" id="GO:0003697">
    <property type="term" value="F:single-stranded DNA binding"/>
    <property type="evidence" value="ECO:0007669"/>
    <property type="project" value="InterPro"/>
</dbReference>
<dbReference type="PATRIC" id="fig|1265816.5.peg.2907"/>
<proteinExistence type="predicted"/>
<gene>
    <name evidence="2" type="ORF">PRIP_14717</name>
</gene>
<dbReference type="OrthoDB" id="9803716at2"/>
<dbReference type="InterPro" id="IPR013610">
    <property type="entry name" value="ArdC_N"/>
</dbReference>
<accession>W7D1R1</accession>
<organism evidence="2 3">
    <name type="scientific">Listeria riparia FSL S10-1204</name>
    <dbReference type="NCBI Taxonomy" id="1265816"/>
    <lineage>
        <taxon>Bacteria</taxon>
        <taxon>Bacillati</taxon>
        <taxon>Bacillota</taxon>
        <taxon>Bacilli</taxon>
        <taxon>Bacillales</taxon>
        <taxon>Listeriaceae</taxon>
        <taxon>Listeria</taxon>
    </lineage>
</organism>
<evidence type="ECO:0000313" key="3">
    <source>
        <dbReference type="Proteomes" id="UP000019248"/>
    </source>
</evidence>
<dbReference type="Gene3D" id="1.10.10.2910">
    <property type="match status" value="1"/>
</dbReference>
<dbReference type="RefSeq" id="WP_052008941.1">
    <property type="nucleotide sequence ID" value="NZ_AODL01000030.1"/>
</dbReference>
<sequence>MVSKKSKEKTPEEKKAALDSIVQSMNQAIDQVTNSDEEIREYLQFMGRFYQYSMRNSALIHSQFPYAKAVGSFAFFKKAGFFVKKGEKGIAILSPVQVPSRFTAEDGSAKRVDKATKSELEAIKQGRLKLLNKEYTSYKPGYVFDISQTTATLDDLPKLFPQRWAEGDVPDYPIMIEALEGYMKTIGVTYGQWSNEELGAVKGGYSPSSKEIYTNPRNPPLQHVKTLIHELTHATLHNETELSPAEKEFQAELVAVSVCSYFGLDTTDYSLQYLHNWSQNLEAEQKMGLLQDVYKTGRVFIETIEPALVMARDSYQDKALEQGFARVNAYLEQAEEATSYQYLNSLPVIFDYDQNLKPSIAPVSDLFEGKGLKSGREYLEEKVTEWQDERLEDQTLDEWLAYGALHKGLPLQLEDIQLDALYIEDYQFDELSDPIPSIEEARQLILAGIREINTEAVFVDSVEVDATQGLLFDDVKNLYRTRAQGTPFYNGHQEEARQVNPKSYFESMLRHYNDAFPLITTWKETGVDDSSEQRTSFVIHGDTKIEYAPSDNMIRIGHAFDTGQYLMTEELDINVVNPEEIESRVMAEIQEGLDVKEALKKSRSYVVKKKLEYGLGLDIAFEEKDLEKLFDGQKSEKEIYAAIQSHRNEMIVDWAFNETKPAEVIELYEQETMYHLRSQVLNGHRFYQVGEEMELLLSVSDKSPKEYALTTFNQTGPITDIQMGSLEEAAKIITEKQAIPVKKEAMQFMQQEAEKQRGRQLQLTLQQNRVMEKTYQKETGRKM</sequence>
<comment type="caution">
    <text evidence="2">The sequence shown here is derived from an EMBL/GenBank/DDBJ whole genome shotgun (WGS) entry which is preliminary data.</text>
</comment>